<sequence>MISPVSSQEAAARENDSEDSAESNDKPIPAKINAAALNDQDTNESSDSNDDEASGQKQPSENAHKHRDHSDHLETVVDENDDSKTEKVNDKAKADKFVKSVDGDDDDSSEKSQKVDDKTKSAAAALEADKPAATSESEEEAESDNRKPLADNTYPKAPAATAAEDRQQQSRESDNKDTKVIVSDDSDSDSDNQKNEEVPAPGKASGTLTQEETEGVANLTEDKQMDIRQDGEDGLAIIATTTKSPNAGTSISVSFSLIFLSIMLYLLQ</sequence>
<protein>
    <submittedName>
        <fullName evidence="2">Uncharacterized protein</fullName>
    </submittedName>
</protein>
<evidence type="ECO:0000313" key="1">
    <source>
        <dbReference type="Proteomes" id="UP000887579"/>
    </source>
</evidence>
<organism evidence="1 2">
    <name type="scientific">Panagrolaimus sp. ES5</name>
    <dbReference type="NCBI Taxonomy" id="591445"/>
    <lineage>
        <taxon>Eukaryota</taxon>
        <taxon>Metazoa</taxon>
        <taxon>Ecdysozoa</taxon>
        <taxon>Nematoda</taxon>
        <taxon>Chromadorea</taxon>
        <taxon>Rhabditida</taxon>
        <taxon>Tylenchina</taxon>
        <taxon>Panagrolaimomorpha</taxon>
        <taxon>Panagrolaimoidea</taxon>
        <taxon>Panagrolaimidae</taxon>
        <taxon>Panagrolaimus</taxon>
    </lineage>
</organism>
<accession>A0AC34G8H8</accession>
<dbReference type="Proteomes" id="UP000887579">
    <property type="component" value="Unplaced"/>
</dbReference>
<dbReference type="WBParaSite" id="ES5_v2.g25873.t1">
    <property type="protein sequence ID" value="ES5_v2.g25873.t1"/>
    <property type="gene ID" value="ES5_v2.g25873"/>
</dbReference>
<name>A0AC34G8H8_9BILA</name>
<reference evidence="2" key="1">
    <citation type="submission" date="2022-11" db="UniProtKB">
        <authorList>
            <consortium name="WormBaseParasite"/>
        </authorList>
    </citation>
    <scope>IDENTIFICATION</scope>
</reference>
<proteinExistence type="predicted"/>
<evidence type="ECO:0000313" key="2">
    <source>
        <dbReference type="WBParaSite" id="ES5_v2.g25873.t1"/>
    </source>
</evidence>